<reference evidence="7" key="2">
    <citation type="journal article" date="2021" name="PeerJ">
        <title>Extensive microbial diversity within the chicken gut microbiome revealed by metagenomics and culture.</title>
        <authorList>
            <person name="Gilroy R."/>
            <person name="Ravi A."/>
            <person name="Getino M."/>
            <person name="Pursley I."/>
            <person name="Horton D.L."/>
            <person name="Alikhan N.F."/>
            <person name="Baker D."/>
            <person name="Gharbi K."/>
            <person name="Hall N."/>
            <person name="Watson M."/>
            <person name="Adriaenssens E.M."/>
            <person name="Foster-Nyarko E."/>
            <person name="Jarju S."/>
            <person name="Secka A."/>
            <person name="Antonio M."/>
            <person name="Oren A."/>
            <person name="Chaudhuri R.R."/>
            <person name="La Ragione R."/>
            <person name="Hildebrand F."/>
            <person name="Pallen M.J."/>
        </authorList>
    </citation>
    <scope>NUCLEOTIDE SEQUENCE</scope>
    <source>
        <strain evidence="7">CHK147-3167</strain>
    </source>
</reference>
<dbReference type="PANTHER" id="PTHR37937">
    <property type="entry name" value="CONJUGATIVE TRANSFER: DNA TRANSPORT"/>
    <property type="match status" value="1"/>
</dbReference>
<dbReference type="GO" id="GO:0005886">
    <property type="term" value="C:plasma membrane"/>
    <property type="evidence" value="ECO:0007669"/>
    <property type="project" value="UniProtKB-SubCell"/>
</dbReference>
<dbReference type="PANTHER" id="PTHR37937:SF1">
    <property type="entry name" value="CONJUGATIVE TRANSFER: DNA TRANSPORT"/>
    <property type="match status" value="1"/>
</dbReference>
<proteinExistence type="inferred from homology"/>
<dbReference type="InterPro" id="IPR027417">
    <property type="entry name" value="P-loop_NTPase"/>
</dbReference>
<evidence type="ECO:0000313" key="7">
    <source>
        <dbReference type="EMBL" id="HIQ90527.1"/>
    </source>
</evidence>
<comment type="subcellular location">
    <subcellularLocation>
        <location evidence="1">Cell membrane</location>
        <topology evidence="1">Multi-pass membrane protein</topology>
    </subcellularLocation>
</comment>
<dbReference type="Pfam" id="PF02534">
    <property type="entry name" value="T4SS-DNA_transf"/>
    <property type="match status" value="1"/>
</dbReference>
<keyword evidence="6" id="KW-0472">Membrane</keyword>
<comment type="similarity">
    <text evidence="2">Belongs to the VirD4/TraG family.</text>
</comment>
<keyword evidence="5" id="KW-1133">Transmembrane helix</keyword>
<evidence type="ECO:0000256" key="2">
    <source>
        <dbReference type="ARBA" id="ARBA00008806"/>
    </source>
</evidence>
<comment type="caution">
    <text evidence="7">The sequence shown here is derived from an EMBL/GenBank/DDBJ whole genome shotgun (WGS) entry which is preliminary data.</text>
</comment>
<evidence type="ECO:0000256" key="4">
    <source>
        <dbReference type="ARBA" id="ARBA00022692"/>
    </source>
</evidence>
<evidence type="ECO:0000256" key="6">
    <source>
        <dbReference type="ARBA" id="ARBA00023136"/>
    </source>
</evidence>
<accession>A0A9D1CY99</accession>
<dbReference type="InterPro" id="IPR051539">
    <property type="entry name" value="T4SS-coupling_protein"/>
</dbReference>
<dbReference type="Proteomes" id="UP000886786">
    <property type="component" value="Unassembled WGS sequence"/>
</dbReference>
<gene>
    <name evidence="7" type="ORF">IAB27_02720</name>
</gene>
<evidence type="ECO:0000313" key="8">
    <source>
        <dbReference type="Proteomes" id="UP000886786"/>
    </source>
</evidence>
<evidence type="ECO:0000256" key="5">
    <source>
        <dbReference type="ARBA" id="ARBA00022989"/>
    </source>
</evidence>
<organism evidence="7 8">
    <name type="scientific">Candidatus Coprosoma intestinipullorum</name>
    <dbReference type="NCBI Taxonomy" id="2840752"/>
    <lineage>
        <taxon>Bacteria</taxon>
        <taxon>Bacillati</taxon>
        <taxon>Bacillota</taxon>
        <taxon>Bacillota incertae sedis</taxon>
        <taxon>Candidatus Coprosoma</taxon>
    </lineage>
</organism>
<name>A0A9D1CY99_9FIRM</name>
<keyword evidence="3" id="KW-1003">Cell membrane</keyword>
<dbReference type="InterPro" id="IPR003688">
    <property type="entry name" value="TraG/VirD4"/>
</dbReference>
<reference evidence="7" key="1">
    <citation type="submission" date="2020-10" db="EMBL/GenBank/DDBJ databases">
        <authorList>
            <person name="Gilroy R."/>
        </authorList>
    </citation>
    <scope>NUCLEOTIDE SEQUENCE</scope>
    <source>
        <strain evidence="7">CHK147-3167</strain>
    </source>
</reference>
<keyword evidence="4" id="KW-0812">Transmembrane</keyword>
<evidence type="ECO:0000256" key="1">
    <source>
        <dbReference type="ARBA" id="ARBA00004651"/>
    </source>
</evidence>
<sequence length="366" mass="42389">MMNTNLIIGKTGSLKTTGILFKKVDKIIDEGESLIILDKKEEYYKTFKEKLDKRGYKSLVFNLKDAYKSNSFNPLWLPYKYYKEGNKDKSAEIIRDLGTEIFRDDNKNSDPFWSNASINYFVSLVLILFKEAKEDEINLYSVQVLLSMTTKDKGKDVKNYFDNLDPLDTIYMAGSGTVYAPSETKSSIISVINQRLNVFCIKEQLLNNLAFNDIDLSNLDEKSAIFIICDDLSQRLGNVLIDQVASLDKKFTYVLDNFDGVLLSSLNDLLDRKERVYVAIRNEKEFTESYGNYMEDKFENIMDDFSVQEKMKVGNYNDYPKASFRKVNYFDAAKFFSKEHEKNKGDANFIDFVNKEIKSLNDFDVK</sequence>
<evidence type="ECO:0000256" key="3">
    <source>
        <dbReference type="ARBA" id="ARBA00022475"/>
    </source>
</evidence>
<dbReference type="EMBL" id="DVFV01000051">
    <property type="protein sequence ID" value="HIQ90527.1"/>
    <property type="molecule type" value="Genomic_DNA"/>
</dbReference>
<dbReference type="Gene3D" id="3.40.50.300">
    <property type="entry name" value="P-loop containing nucleotide triphosphate hydrolases"/>
    <property type="match status" value="1"/>
</dbReference>
<protein>
    <submittedName>
        <fullName evidence="7">Type IV secretory system conjugative DNA transfer family protein</fullName>
    </submittedName>
</protein>
<dbReference type="AlphaFoldDB" id="A0A9D1CY99"/>